<comment type="caution">
    <text evidence="1">The sequence shown here is derived from an EMBL/GenBank/DDBJ whole genome shotgun (WGS) entry which is preliminary data.</text>
</comment>
<dbReference type="EMBL" id="BMNE01000002">
    <property type="protein sequence ID" value="GGN73041.1"/>
    <property type="molecule type" value="Genomic_DNA"/>
</dbReference>
<keyword evidence="2" id="KW-1185">Reference proteome</keyword>
<dbReference type="RefSeq" id="WP_189025446.1">
    <property type="nucleotide sequence ID" value="NZ_BMNE01000002.1"/>
</dbReference>
<dbReference type="Proteomes" id="UP000658127">
    <property type="component" value="Unassembled WGS sequence"/>
</dbReference>
<sequence length="66" mass="6914">MLNRGAHACTSLSLGSGMTAEAAVLIDRSLRSLMRFLQLGGGHSAAAAHNGATSTFLQVKRKQFTP</sequence>
<name>A0ABQ2K7V0_9NOCA</name>
<protein>
    <submittedName>
        <fullName evidence="1">Uncharacterized protein</fullName>
    </submittedName>
</protein>
<accession>A0ABQ2K7V0</accession>
<reference evidence="2" key="1">
    <citation type="journal article" date="2019" name="Int. J. Syst. Evol. Microbiol.">
        <title>The Global Catalogue of Microorganisms (GCM) 10K type strain sequencing project: providing services to taxonomists for standard genome sequencing and annotation.</title>
        <authorList>
            <consortium name="The Broad Institute Genomics Platform"/>
            <consortium name="The Broad Institute Genome Sequencing Center for Infectious Disease"/>
            <person name="Wu L."/>
            <person name="Ma J."/>
        </authorList>
    </citation>
    <scope>NUCLEOTIDE SEQUENCE [LARGE SCALE GENOMIC DNA]</scope>
    <source>
        <strain evidence="2">CGMCC 4.7329</strain>
    </source>
</reference>
<evidence type="ECO:0000313" key="1">
    <source>
        <dbReference type="EMBL" id="GGN73041.1"/>
    </source>
</evidence>
<proteinExistence type="predicted"/>
<organism evidence="1 2">
    <name type="scientific">Nocardia rhizosphaerihabitans</name>
    <dbReference type="NCBI Taxonomy" id="1691570"/>
    <lineage>
        <taxon>Bacteria</taxon>
        <taxon>Bacillati</taxon>
        <taxon>Actinomycetota</taxon>
        <taxon>Actinomycetes</taxon>
        <taxon>Mycobacteriales</taxon>
        <taxon>Nocardiaceae</taxon>
        <taxon>Nocardia</taxon>
    </lineage>
</organism>
<evidence type="ECO:0000313" key="2">
    <source>
        <dbReference type="Proteomes" id="UP000658127"/>
    </source>
</evidence>
<gene>
    <name evidence="1" type="ORF">GCM10011610_14990</name>
</gene>